<evidence type="ECO:0000313" key="8">
    <source>
        <dbReference type="Proteomes" id="UP001244011"/>
    </source>
</evidence>
<dbReference type="PANTHER" id="PTHR19865">
    <property type="entry name" value="U3 SMALL NUCLEOLAR RNA INTERACTING PROTEIN 2"/>
    <property type="match status" value="1"/>
</dbReference>
<feature type="region of interest" description="Disordered" evidence="6">
    <location>
        <begin position="431"/>
        <end position="451"/>
    </location>
</feature>
<dbReference type="SMART" id="SM00320">
    <property type="entry name" value="WD40"/>
    <property type="match status" value="6"/>
</dbReference>
<dbReference type="InterPro" id="IPR015943">
    <property type="entry name" value="WD40/YVTN_repeat-like_dom_sf"/>
</dbReference>
<comment type="subcellular location">
    <subcellularLocation>
        <location evidence="1">Nucleus</location>
    </subcellularLocation>
</comment>
<sequence length="614" mass="67201">MSSFFTVPGSQKKRKRATAPDAPKKRIVPSAKPSGRGPSKPAPAAKKRIERDESISGSDSDDYEGDDGLPDRSLSENGSDGSDNEGETVAERRLRLAERYLANVRKEVEVDDEYGFDAEEIDRDIIAERLQEDVAESKGKVYRRLTEELDFKKATHTLFRWNAETVTSVAICAPHAYTTSKDGLLVKWKLQDLPQNQYPQTTKKKPKKPPAPPRRRPERIVSTKADSRKAQDKTFQGHTGPILTVAASQDGKFVVTGGADRRLVVHDASTLRPIRAFTQHRDSVTGLAFRRGTNQLFSCSKDRTVKVWSLDELAYVETLFGHQDDCVDIDALAQERCISVAARDRTARLWKVVDETQLVFRGGLSERKPLLPSTAPGAAAVHPYSLAHEGSMDRVAMLDDELFVTGSDNGALALWGIHKKKPLHIIPRAHGIEPPLRPDQASADVSPDPSVIPPPQPRWITALRTLPYSDVVLSGSWDGCVRVWRLSSDKRKLEAVGVLGRGGAPGPDPAEATTNGTTDQEAPPPTNINNSSSNNGFAIRGIVNDISVAERGDRGKDGLCVVVAVGREHRLGRWTVFKGGRNGAIVFEVPRLARATETNGAVHEEPEAGGEEKS</sequence>
<dbReference type="GeneID" id="85310182"/>
<dbReference type="PROSITE" id="PS50294">
    <property type="entry name" value="WD_REPEATS_REGION"/>
    <property type="match status" value="1"/>
</dbReference>
<dbReference type="AlphaFoldDB" id="A0AAJ0C5H5"/>
<feature type="repeat" description="WD" evidence="5">
    <location>
        <begin position="460"/>
        <end position="494"/>
    </location>
</feature>
<dbReference type="PANTHER" id="PTHR19865:SF0">
    <property type="entry name" value="U3 SMALL NUCLEOLAR RNA-INTERACTING PROTEIN 2"/>
    <property type="match status" value="1"/>
</dbReference>
<evidence type="ECO:0000256" key="5">
    <source>
        <dbReference type="PROSITE-ProRule" id="PRU00221"/>
    </source>
</evidence>
<dbReference type="Pfam" id="PF00400">
    <property type="entry name" value="WD40"/>
    <property type="match status" value="3"/>
</dbReference>
<feature type="region of interest" description="Disordered" evidence="6">
    <location>
        <begin position="498"/>
        <end position="533"/>
    </location>
</feature>
<comment type="caution">
    <text evidence="7">The sequence shown here is derived from an EMBL/GenBank/DDBJ whole genome shotgun (WGS) entry which is preliminary data.</text>
</comment>
<feature type="compositionally biased region" description="Basic and acidic residues" evidence="6">
    <location>
        <begin position="218"/>
        <end position="232"/>
    </location>
</feature>
<dbReference type="Proteomes" id="UP001244011">
    <property type="component" value="Unassembled WGS sequence"/>
</dbReference>
<dbReference type="EMBL" id="MU839000">
    <property type="protein sequence ID" value="KAK1770335.1"/>
    <property type="molecule type" value="Genomic_DNA"/>
</dbReference>
<dbReference type="Gene3D" id="2.130.10.10">
    <property type="entry name" value="YVTN repeat-like/Quinoprotein amine dehydrogenase"/>
    <property type="match status" value="1"/>
</dbReference>
<feature type="repeat" description="WD" evidence="5">
    <location>
        <begin position="277"/>
        <end position="318"/>
    </location>
</feature>
<feature type="compositionally biased region" description="Acidic residues" evidence="6">
    <location>
        <begin position="59"/>
        <end position="68"/>
    </location>
</feature>
<dbReference type="GO" id="GO:0032040">
    <property type="term" value="C:small-subunit processome"/>
    <property type="evidence" value="ECO:0007669"/>
    <property type="project" value="TreeGrafter"/>
</dbReference>
<feature type="compositionally biased region" description="Basic residues" evidence="6">
    <location>
        <begin position="202"/>
        <end position="217"/>
    </location>
</feature>
<evidence type="ECO:0000256" key="6">
    <source>
        <dbReference type="SAM" id="MobiDB-lite"/>
    </source>
</evidence>
<keyword evidence="3" id="KW-0677">Repeat</keyword>
<evidence type="ECO:0000256" key="2">
    <source>
        <dbReference type="ARBA" id="ARBA00022574"/>
    </source>
</evidence>
<keyword evidence="2 5" id="KW-0853">WD repeat</keyword>
<evidence type="ECO:0000256" key="3">
    <source>
        <dbReference type="ARBA" id="ARBA00022737"/>
    </source>
</evidence>
<proteinExistence type="predicted"/>
<gene>
    <name evidence="7" type="ORF">QBC33DRAFT_527642</name>
</gene>
<feature type="repeat" description="WD" evidence="5">
    <location>
        <begin position="235"/>
        <end position="276"/>
    </location>
</feature>
<dbReference type="PROSITE" id="PS50082">
    <property type="entry name" value="WD_REPEATS_2"/>
    <property type="match status" value="3"/>
</dbReference>
<dbReference type="InterPro" id="IPR036322">
    <property type="entry name" value="WD40_repeat_dom_sf"/>
</dbReference>
<reference evidence="7" key="1">
    <citation type="submission" date="2023-06" db="EMBL/GenBank/DDBJ databases">
        <title>Genome-scale phylogeny and comparative genomics of the fungal order Sordariales.</title>
        <authorList>
            <consortium name="Lawrence Berkeley National Laboratory"/>
            <person name="Hensen N."/>
            <person name="Bonometti L."/>
            <person name="Westerberg I."/>
            <person name="Brannstrom I.O."/>
            <person name="Guillou S."/>
            <person name="Cros-Aarteil S."/>
            <person name="Calhoun S."/>
            <person name="Haridas S."/>
            <person name="Kuo A."/>
            <person name="Mondo S."/>
            <person name="Pangilinan J."/>
            <person name="Riley R."/>
            <person name="Labutti K."/>
            <person name="Andreopoulos B."/>
            <person name="Lipzen A."/>
            <person name="Chen C."/>
            <person name="Yanf M."/>
            <person name="Daum C."/>
            <person name="Ng V."/>
            <person name="Clum A."/>
            <person name="Steindorff A."/>
            <person name="Ohm R."/>
            <person name="Martin F."/>
            <person name="Silar P."/>
            <person name="Natvig D."/>
            <person name="Lalanne C."/>
            <person name="Gautier V."/>
            <person name="Ament-Velasquez S.L."/>
            <person name="Kruys A."/>
            <person name="Hutchinson M.I."/>
            <person name="Powell A.J."/>
            <person name="Barry K."/>
            <person name="Miller A.N."/>
            <person name="Grigoriev I.V."/>
            <person name="Debuchy R."/>
            <person name="Gladieux P."/>
            <person name="Thoren M.H."/>
            <person name="Johannesson H."/>
        </authorList>
    </citation>
    <scope>NUCLEOTIDE SEQUENCE</scope>
    <source>
        <strain evidence="7">8032-3</strain>
    </source>
</reference>
<dbReference type="RefSeq" id="XP_060286548.1">
    <property type="nucleotide sequence ID" value="XM_060426995.1"/>
</dbReference>
<keyword evidence="4" id="KW-0539">Nucleus</keyword>
<dbReference type="InterPro" id="IPR039241">
    <property type="entry name" value="Rrp9-like"/>
</dbReference>
<evidence type="ECO:0000313" key="7">
    <source>
        <dbReference type="EMBL" id="KAK1770335.1"/>
    </source>
</evidence>
<dbReference type="SUPFAM" id="SSF50978">
    <property type="entry name" value="WD40 repeat-like"/>
    <property type="match status" value="1"/>
</dbReference>
<accession>A0AAJ0C5H5</accession>
<protein>
    <submittedName>
        <fullName evidence="7">WD domain, G-beta repeat-containing protein</fullName>
    </submittedName>
</protein>
<feature type="region of interest" description="Disordered" evidence="6">
    <location>
        <begin position="195"/>
        <end position="234"/>
    </location>
</feature>
<keyword evidence="8" id="KW-1185">Reference proteome</keyword>
<evidence type="ECO:0000256" key="1">
    <source>
        <dbReference type="ARBA" id="ARBA00004123"/>
    </source>
</evidence>
<name>A0AAJ0C5H5_9PEZI</name>
<dbReference type="GO" id="GO:0034511">
    <property type="term" value="F:U3 snoRNA binding"/>
    <property type="evidence" value="ECO:0007669"/>
    <property type="project" value="InterPro"/>
</dbReference>
<organism evidence="7 8">
    <name type="scientific">Phialemonium atrogriseum</name>
    <dbReference type="NCBI Taxonomy" id="1093897"/>
    <lineage>
        <taxon>Eukaryota</taxon>
        <taxon>Fungi</taxon>
        <taxon>Dikarya</taxon>
        <taxon>Ascomycota</taxon>
        <taxon>Pezizomycotina</taxon>
        <taxon>Sordariomycetes</taxon>
        <taxon>Sordariomycetidae</taxon>
        <taxon>Cephalothecales</taxon>
        <taxon>Cephalothecaceae</taxon>
        <taxon>Phialemonium</taxon>
    </lineage>
</organism>
<feature type="region of interest" description="Disordered" evidence="6">
    <location>
        <begin position="1"/>
        <end position="89"/>
    </location>
</feature>
<dbReference type="InterPro" id="IPR001680">
    <property type="entry name" value="WD40_rpt"/>
</dbReference>
<evidence type="ECO:0000256" key="4">
    <source>
        <dbReference type="ARBA" id="ARBA00023242"/>
    </source>
</evidence>